<name>A0A5C1DJE2_9NEIS</name>
<dbReference type="KEGG" id="chrm:FYK34_14485"/>
<accession>A0A5C1DJE2</accession>
<gene>
    <name evidence="2" type="ORF">FYK34_14485</name>
</gene>
<sequence length="1352" mass="151689">MANRSYTQWTLKVLFGNSGNQCAHPDCTHPVISPGSEKSDAAVLAQICHIYAASDNGPRGKPDLPDEERNSPDNLILLCGFHHPMVDTQYQDYPAELLKQWKRDHEAKFQSDTAEGIQRQKQAQQFAFTVRLTDQEIEAEVRRIRQARHLAGYPSTDKVLALSTNVENSEFAGGSKSVRAQALAWCARMLSRDENLDRAKELLAKSRSLGGAPETNIANAFILAAESGSSMPALQLLSPIGTPESRSAMLRIVTNDKGPENALIWAKSAGLDFSAFDSDGKLNFIMNEEFAGRWLDAYAHVQLLTQTDFEETPVLNFPAAHAHLAHVVPEELRMQVLYLPFDAVRFPMADDQQALRDRKRSIALYEKQATIAEEFGVIEAARLCSKMALWIRLRDSELNNGALEVLRMNMRNDTLMLSYFPLAVQFGLKVDLVAVERRINEQVALTGKGTADTAMARLTLAMEKETSAAAFEYIAAHRDQLTEFLERSRLLAIEIELLCHSRQIETAKATLGQATSSEIGEREYERLQRMIAEAEGADPAAERRKLYEKTGELRDLVNLVNFLEQEKAWQELCPLIEVLFDQTHSIEDAFRATRAFNGASENKRALQFLQRIPDIVAQESELQSLLAWALFRDGQLREASVILAPLRAKRDHANDRALFVNLAIALGQWDTLVGYTTCEWEQRDQRTAEELLRAGQLAQAVNAPHARELIVAATEASHDDPHILASAYFHATSAGWEGDSEVRDWLLRASEKSGDQGPLKSITMKELFELRPNWDRRQDQTYTALNAGQITISGAAYVLNQSIIKNCLLAPAINLQESDARRWSLVYAFSGARPSRVQVELRRVALDLTAICTFAQLGLLPTLITHFERVLVPDQLLVWLFHERQRVAFHQPSQVKDAQFLKRLLAAGSLEIFAQQKQANASLAQEVGFDLASMLEAAVQSSNCTYVVRSSPVHRLGSVMEEEANLTAYEACLCSCQAVVEALRLRGMITATEEQRACSYLKLHEERWPNEPRIRDGATLYLDNLSTTYLRTTGILGKLRGAGFTVYITKSQDDQDNQLLAYESFASEQLATIEYIRTVLAPALADGRIETIGSPDHDSEEAQLQAQLNFLATDKPIDAFVVDDRFVNRHIQMTRGDQQTPILTSLDIIEYLVASGGLSVEDGREHRTTLRRSGYTFVPVLEDELTYHLLHAPLDNGSMVETAELRAIREASQRLRLARVLQVPHELAWLNQYTLALLHAVRTIWDTESDSKAAEARCEWLLGQLDIRGWASIVERGAATQFSVTSYAEILHALCYAPKFSLGRKNDLYHSWIDERILQEIKEMEPEIFYQLIASAAELFGKAVKAGWKEDE</sequence>
<dbReference type="EMBL" id="CP043473">
    <property type="protein sequence ID" value="QEL56683.1"/>
    <property type="molecule type" value="Genomic_DNA"/>
</dbReference>
<dbReference type="Proteomes" id="UP000322079">
    <property type="component" value="Chromosome"/>
</dbReference>
<protein>
    <recommendedName>
        <fullName evidence="1">HTH domain-containing protein</fullName>
    </recommendedName>
</protein>
<proteinExistence type="predicted"/>
<keyword evidence="3" id="KW-1185">Reference proteome</keyword>
<evidence type="ECO:0000259" key="1">
    <source>
        <dbReference type="Pfam" id="PF24407"/>
    </source>
</evidence>
<dbReference type="Pfam" id="PF24407">
    <property type="entry name" value="HTH_upst_double_PIN"/>
    <property type="match status" value="1"/>
</dbReference>
<evidence type="ECO:0000313" key="3">
    <source>
        <dbReference type="Proteomes" id="UP000322079"/>
    </source>
</evidence>
<organism evidence="2 3">
    <name type="scientific">Chromobacterium paludis</name>
    <dbReference type="NCBI Taxonomy" id="2605945"/>
    <lineage>
        <taxon>Bacteria</taxon>
        <taxon>Pseudomonadati</taxon>
        <taxon>Pseudomonadota</taxon>
        <taxon>Betaproteobacteria</taxon>
        <taxon>Neisseriales</taxon>
        <taxon>Chromobacteriaceae</taxon>
        <taxon>Chromobacterium</taxon>
    </lineage>
</organism>
<feature type="domain" description="HTH" evidence="1">
    <location>
        <begin position="764"/>
        <end position="833"/>
    </location>
</feature>
<dbReference type="InterPro" id="IPR056620">
    <property type="entry name" value="HTH_next_PIN-TPR-GreABC"/>
</dbReference>
<dbReference type="RefSeq" id="WP_149297569.1">
    <property type="nucleotide sequence ID" value="NZ_CP043473.1"/>
</dbReference>
<reference evidence="2 3" key="1">
    <citation type="submission" date="2019-08" db="EMBL/GenBank/DDBJ databases">
        <title>Chromobacterium paludis, a novel bacterium isolated from a Maryland marsh pond.</title>
        <authorList>
            <person name="Blackburn M.B."/>
            <person name="Gundersen-Rindal D.E."/>
        </authorList>
    </citation>
    <scope>NUCLEOTIDE SEQUENCE [LARGE SCALE GENOMIC DNA]</scope>
    <source>
        <strain evidence="3">IIBBL 257-1</strain>
    </source>
</reference>
<evidence type="ECO:0000313" key="2">
    <source>
        <dbReference type="EMBL" id="QEL56683.1"/>
    </source>
</evidence>